<dbReference type="AlphaFoldDB" id="A0A448WYC0"/>
<protein>
    <submittedName>
        <fullName evidence="1">Uncharacterized protein</fullName>
    </submittedName>
</protein>
<comment type="caution">
    <text evidence="1">The sequence shown here is derived from an EMBL/GenBank/DDBJ whole genome shotgun (WGS) entry which is preliminary data.</text>
</comment>
<dbReference type="EMBL" id="CAAALY010061604">
    <property type="protein sequence ID" value="VEL23381.1"/>
    <property type="molecule type" value="Genomic_DNA"/>
</dbReference>
<gene>
    <name evidence="1" type="ORF">PXEA_LOCUS16821</name>
</gene>
<evidence type="ECO:0000313" key="2">
    <source>
        <dbReference type="Proteomes" id="UP000784294"/>
    </source>
</evidence>
<name>A0A448WYC0_9PLAT</name>
<organism evidence="1 2">
    <name type="scientific">Protopolystoma xenopodis</name>
    <dbReference type="NCBI Taxonomy" id="117903"/>
    <lineage>
        <taxon>Eukaryota</taxon>
        <taxon>Metazoa</taxon>
        <taxon>Spiralia</taxon>
        <taxon>Lophotrochozoa</taxon>
        <taxon>Platyhelminthes</taxon>
        <taxon>Monogenea</taxon>
        <taxon>Polyopisthocotylea</taxon>
        <taxon>Polystomatidea</taxon>
        <taxon>Polystomatidae</taxon>
        <taxon>Protopolystoma</taxon>
    </lineage>
</organism>
<reference evidence="1" key="1">
    <citation type="submission" date="2018-11" db="EMBL/GenBank/DDBJ databases">
        <authorList>
            <consortium name="Pathogen Informatics"/>
        </authorList>
    </citation>
    <scope>NUCLEOTIDE SEQUENCE</scope>
</reference>
<proteinExistence type="predicted"/>
<sequence>MLVCESIRQAGHGHSFLVPVQVQFEDHSGHSWTPNCSPLVKLKFCLIRE</sequence>
<evidence type="ECO:0000313" key="1">
    <source>
        <dbReference type="EMBL" id="VEL23381.1"/>
    </source>
</evidence>
<dbReference type="Proteomes" id="UP000784294">
    <property type="component" value="Unassembled WGS sequence"/>
</dbReference>
<accession>A0A448WYC0</accession>
<keyword evidence="2" id="KW-1185">Reference proteome</keyword>